<keyword evidence="1" id="KW-0472">Membrane</keyword>
<protein>
    <submittedName>
        <fullName evidence="2">PepSY domain-containing protein</fullName>
    </submittedName>
</protein>
<proteinExistence type="predicted"/>
<gene>
    <name evidence="2" type="ORF">JQX08_18090</name>
</gene>
<dbReference type="RefSeq" id="WP_205349807.1">
    <property type="nucleotide sequence ID" value="NZ_JAFEUP010000005.1"/>
</dbReference>
<name>A0ABS2IHU2_9GAMM</name>
<feature type="transmembrane region" description="Helical" evidence="1">
    <location>
        <begin position="472"/>
        <end position="490"/>
    </location>
</feature>
<sequence>MSQLDAGVAQGGLRQKMAWLHTWGGLWACWVLFAIFLTGSLGVFDEPITRWMKPHLPQASALDDGAELGDDSARRQAVRLGQAYLAAAQPDAHSWGISLPNDNEAAIRVFWQDAQEEFHNARLDPQSGQALGASLQRESEGGHHFVHMHFEFHGGTAGIWLVGAFTMAFLVALVSGVIIHKRIFKDFFTFRPGKGQRSWLDAHNALSVLSLPFQLMIAYTGLATFYALYMPAGIAAHYPSDEAYFAELLTQPAPQERTGVAAPVTALDEVLRRSEQQLQRPVSFLSVEHPNDSSAAVVVFGRFIEKQGEYRLLGDGGGQVFFDGVSGAQRDIQLPGELRGGAAQDVQSVMANLHFAAFGGHLVRWLFFVCGLAGAAMLATGAILFMVKRRQRSLHEFGARTAQVYRVIEVLNIGTITGLGVACVAFFWANRLIPLGIADRPEWEIAAFFAVWLLSYLHAALRAPSQAWIEQLLALAALCLLLPLLNWLTVGEQLVGYLLRGDGERAGVELVALAGGLLSLLAVRRLLRKRRQAPAKVRRQTARAAVAEVQ</sequence>
<accession>A0ABS2IHU2</accession>
<keyword evidence="1" id="KW-0812">Transmembrane</keyword>
<feature type="transmembrane region" description="Helical" evidence="1">
    <location>
        <begin position="205"/>
        <end position="229"/>
    </location>
</feature>
<feature type="transmembrane region" description="Helical" evidence="1">
    <location>
        <begin position="365"/>
        <end position="387"/>
    </location>
</feature>
<dbReference type="PANTHER" id="PTHR34219">
    <property type="entry name" value="IRON-REGULATED INNER MEMBRANE PROTEIN-RELATED"/>
    <property type="match status" value="1"/>
</dbReference>
<comment type="caution">
    <text evidence="2">The sequence shown here is derived from an EMBL/GenBank/DDBJ whole genome shotgun (WGS) entry which is preliminary data.</text>
</comment>
<dbReference type="InterPro" id="IPR005625">
    <property type="entry name" value="PepSY-ass_TM"/>
</dbReference>
<keyword evidence="1" id="KW-1133">Transmembrane helix</keyword>
<feature type="transmembrane region" description="Helical" evidence="1">
    <location>
        <begin position="407"/>
        <end position="429"/>
    </location>
</feature>
<dbReference type="Proteomes" id="UP000717995">
    <property type="component" value="Unassembled WGS sequence"/>
</dbReference>
<evidence type="ECO:0000313" key="3">
    <source>
        <dbReference type="Proteomes" id="UP000717995"/>
    </source>
</evidence>
<evidence type="ECO:0000256" key="1">
    <source>
        <dbReference type="SAM" id="Phobius"/>
    </source>
</evidence>
<evidence type="ECO:0000313" key="2">
    <source>
        <dbReference type="EMBL" id="MBM7062629.1"/>
    </source>
</evidence>
<feature type="transmembrane region" description="Helical" evidence="1">
    <location>
        <begin position="510"/>
        <end position="527"/>
    </location>
</feature>
<dbReference type="PANTHER" id="PTHR34219:SF4">
    <property type="entry name" value="PEPSY DOMAIN-CONTAINING PROTEIN"/>
    <property type="match status" value="1"/>
</dbReference>
<keyword evidence="3" id="KW-1185">Reference proteome</keyword>
<feature type="transmembrane region" description="Helical" evidence="1">
    <location>
        <begin position="157"/>
        <end position="184"/>
    </location>
</feature>
<reference evidence="2 3" key="1">
    <citation type="submission" date="2021-02" db="EMBL/GenBank/DDBJ databases">
        <authorList>
            <person name="Lee D.-H."/>
        </authorList>
    </citation>
    <scope>NUCLEOTIDE SEQUENCE [LARGE SCALE GENOMIC DNA]</scope>
    <source>
        <strain evidence="2 3">UL073</strain>
    </source>
</reference>
<feature type="transmembrane region" description="Helical" evidence="1">
    <location>
        <begin position="441"/>
        <end position="460"/>
    </location>
</feature>
<organism evidence="2 3">
    <name type="scientific">Zestomonas insulae</name>
    <dbReference type="NCBI Taxonomy" id="2809017"/>
    <lineage>
        <taxon>Bacteria</taxon>
        <taxon>Pseudomonadati</taxon>
        <taxon>Pseudomonadota</taxon>
        <taxon>Gammaproteobacteria</taxon>
        <taxon>Pseudomonadales</taxon>
        <taxon>Pseudomonadaceae</taxon>
        <taxon>Zestomonas</taxon>
    </lineage>
</organism>
<feature type="transmembrane region" description="Helical" evidence="1">
    <location>
        <begin position="23"/>
        <end position="44"/>
    </location>
</feature>
<dbReference type="Pfam" id="PF03929">
    <property type="entry name" value="PepSY_TM"/>
    <property type="match status" value="1"/>
</dbReference>
<dbReference type="EMBL" id="JAFEUP010000005">
    <property type="protein sequence ID" value="MBM7062629.1"/>
    <property type="molecule type" value="Genomic_DNA"/>
</dbReference>